<sequence length="495" mass="51029">PAAAAAATDDGLDFDGPDRRADTSASLYRPPKGAYRRLPLVPGPRFAQVEILAVLAVIFKTWSVELDVGMFLPEERLDGAAAGEKREAWGRARARAERLLREAMMTIITIQMRGEKVPMRLVRRGEERFDYPREDEIRVLDDAQTRLAVRDGRVEVVLTAVLVDGEALEVEVAAGTELRFHGAGDVEGGAHVEVAHAALHDGELDGDDAGHLDGAAEGDLAVALAEVQVADGEFGAGDVDGEVDLAAAREVLDVAVAAVFGAAGDGAGALAADAVLEVGGGLAGVHVAGLRGQGDVAGEVGVGGDELGLAGVPGVEDVGARGAAEDAWVDEAGEFDARDVAGGAVDAVEVPDGFGSGRPWTIRGTVLLVEVGGRGRGDLRLGVDLVEETPSVLLAEDPGEAPRLIFQGLYVLDLDQQDIAGLGGLDVEGTGQVMDAGEVDIAHVVGGVIVLDLAASPVDALDLDGLVVLDGGVGGDWRVSVWGTSRSIPHHIESS</sequence>
<evidence type="ECO:0000313" key="2">
    <source>
        <dbReference type="EMBL" id="KAH9841297.1"/>
    </source>
</evidence>
<evidence type="ECO:0000313" key="3">
    <source>
        <dbReference type="Proteomes" id="UP001138500"/>
    </source>
</evidence>
<gene>
    <name evidence="2" type="ORF">Tdes44962_MAKER07746</name>
</gene>
<protein>
    <submittedName>
        <fullName evidence="2">Thromboxane-A synthase</fullName>
    </submittedName>
</protein>
<reference evidence="2 3" key="2">
    <citation type="journal article" date="2021" name="Curr. Genet.">
        <title>Genetic response to nitrogen starvation in the aggressive Eucalyptus foliar pathogen Teratosphaeria destructans.</title>
        <authorList>
            <person name="Havenga M."/>
            <person name="Wingfield B.D."/>
            <person name="Wingfield M.J."/>
            <person name="Dreyer L.L."/>
            <person name="Roets F."/>
            <person name="Aylward J."/>
        </authorList>
    </citation>
    <scope>NUCLEOTIDE SEQUENCE [LARGE SCALE GENOMIC DNA]</scope>
    <source>
        <strain evidence="2">CMW44962</strain>
    </source>
</reference>
<accession>A0A9W7SYD8</accession>
<feature type="region of interest" description="Disordered" evidence="1">
    <location>
        <begin position="1"/>
        <end position="26"/>
    </location>
</feature>
<dbReference type="AlphaFoldDB" id="A0A9W7SYD8"/>
<reference evidence="2 3" key="1">
    <citation type="journal article" date="2018" name="IMA Fungus">
        <title>IMA Genome-F 10: Nine draft genome sequences of Claviceps purpurea s.lat., including C. arundinis, C. humidiphila, and C. cf. spartinae, pseudomolecules for the pitch canker pathogen Fusarium circinatum, draft genome of Davidsoniella eucalypti, Grosmannia galeiformis, Quambalaria eucalypti, and Teratosphaeria destructans.</title>
        <authorList>
            <person name="Wingfield B.D."/>
            <person name="Liu M."/>
            <person name="Nguyen H.D."/>
            <person name="Lane F.A."/>
            <person name="Morgan S.W."/>
            <person name="De Vos L."/>
            <person name="Wilken P.M."/>
            <person name="Duong T.A."/>
            <person name="Aylward J."/>
            <person name="Coetzee M.P."/>
            <person name="Dadej K."/>
            <person name="De Beer Z.W."/>
            <person name="Findlay W."/>
            <person name="Havenga M."/>
            <person name="Kolarik M."/>
            <person name="Menzies J.G."/>
            <person name="Naidoo K."/>
            <person name="Pochopski O."/>
            <person name="Shoukouhi P."/>
            <person name="Santana Q.C."/>
            <person name="Seifert K.A."/>
            <person name="Soal N."/>
            <person name="Steenkamp E.T."/>
            <person name="Tatham C.T."/>
            <person name="van der Nest M.A."/>
            <person name="Wingfield M.J."/>
        </authorList>
    </citation>
    <scope>NUCLEOTIDE SEQUENCE [LARGE SCALE GENOMIC DNA]</scope>
    <source>
        <strain evidence="2">CMW44962</strain>
    </source>
</reference>
<keyword evidence="3" id="KW-1185">Reference proteome</keyword>
<dbReference type="OrthoDB" id="1470350at2759"/>
<feature type="non-terminal residue" evidence="2">
    <location>
        <position position="1"/>
    </location>
</feature>
<comment type="caution">
    <text evidence="2">The sequence shown here is derived from an EMBL/GenBank/DDBJ whole genome shotgun (WGS) entry which is preliminary data.</text>
</comment>
<organism evidence="2 3">
    <name type="scientific">Teratosphaeria destructans</name>
    <dbReference type="NCBI Taxonomy" id="418781"/>
    <lineage>
        <taxon>Eukaryota</taxon>
        <taxon>Fungi</taxon>
        <taxon>Dikarya</taxon>
        <taxon>Ascomycota</taxon>
        <taxon>Pezizomycotina</taxon>
        <taxon>Dothideomycetes</taxon>
        <taxon>Dothideomycetidae</taxon>
        <taxon>Mycosphaerellales</taxon>
        <taxon>Teratosphaeriaceae</taxon>
        <taxon>Teratosphaeria</taxon>
    </lineage>
</organism>
<dbReference type="Proteomes" id="UP001138500">
    <property type="component" value="Unassembled WGS sequence"/>
</dbReference>
<dbReference type="EMBL" id="RIBY02000491">
    <property type="protein sequence ID" value="KAH9841297.1"/>
    <property type="molecule type" value="Genomic_DNA"/>
</dbReference>
<evidence type="ECO:0000256" key="1">
    <source>
        <dbReference type="SAM" id="MobiDB-lite"/>
    </source>
</evidence>
<proteinExistence type="predicted"/>
<name>A0A9W7SYD8_9PEZI</name>